<evidence type="ECO:0000313" key="1">
    <source>
        <dbReference type="EMBL" id="WXB12709.1"/>
    </source>
</evidence>
<keyword evidence="2" id="KW-1185">Reference proteome</keyword>
<name>A0ABZ2LP94_9BACT</name>
<reference evidence="1 2" key="1">
    <citation type="submission" date="2021-12" db="EMBL/GenBank/DDBJ databases">
        <title>Discovery of the Pendulisporaceae a myxobacterial family with distinct sporulation behavior and unique specialized metabolism.</title>
        <authorList>
            <person name="Garcia R."/>
            <person name="Popoff A."/>
            <person name="Bader C.D."/>
            <person name="Loehr J."/>
            <person name="Walesch S."/>
            <person name="Walt C."/>
            <person name="Boldt J."/>
            <person name="Bunk B."/>
            <person name="Haeckl F.J.F.P.J."/>
            <person name="Gunesch A.P."/>
            <person name="Birkelbach J."/>
            <person name="Nuebel U."/>
            <person name="Pietschmann T."/>
            <person name="Bach T."/>
            <person name="Mueller R."/>
        </authorList>
    </citation>
    <scope>NUCLEOTIDE SEQUENCE [LARGE SCALE GENOMIC DNA]</scope>
    <source>
        <strain evidence="1 2">MSr11954</strain>
    </source>
</reference>
<proteinExistence type="predicted"/>
<dbReference type="EMBL" id="CP089984">
    <property type="protein sequence ID" value="WXB12709.1"/>
    <property type="molecule type" value="Genomic_DNA"/>
</dbReference>
<dbReference type="Proteomes" id="UP001370348">
    <property type="component" value="Chromosome"/>
</dbReference>
<accession>A0ABZ2LP94</accession>
<gene>
    <name evidence="1" type="ORF">LZC94_33270</name>
</gene>
<sequence>MGLGVAADFGRGTVGARISAAWMRAERPDEGDASVTSAGSGLAHYTGELTLDFNKRGPVHPVLGMGFGIARVSKSTGGGNAGVGVARLALEYSVGLEDADVRIGGGITGALPGPSDREAADLRAYAIVGAHVAIGF</sequence>
<evidence type="ECO:0000313" key="2">
    <source>
        <dbReference type="Proteomes" id="UP001370348"/>
    </source>
</evidence>
<dbReference type="RefSeq" id="WP_394822330.1">
    <property type="nucleotide sequence ID" value="NZ_CP089984.1"/>
</dbReference>
<protein>
    <submittedName>
        <fullName evidence="1">Uncharacterized protein</fullName>
    </submittedName>
</protein>
<organism evidence="1 2">
    <name type="scientific">Pendulispora albinea</name>
    <dbReference type="NCBI Taxonomy" id="2741071"/>
    <lineage>
        <taxon>Bacteria</taxon>
        <taxon>Pseudomonadati</taxon>
        <taxon>Myxococcota</taxon>
        <taxon>Myxococcia</taxon>
        <taxon>Myxococcales</taxon>
        <taxon>Sorangiineae</taxon>
        <taxon>Pendulisporaceae</taxon>
        <taxon>Pendulispora</taxon>
    </lineage>
</organism>